<evidence type="ECO:0000259" key="2">
    <source>
        <dbReference type="Pfam" id="PF18990"/>
    </source>
</evidence>
<keyword evidence="4" id="KW-1185">Reference proteome</keyword>
<dbReference type="Proteomes" id="UP000745859">
    <property type="component" value="Unassembled WGS sequence"/>
</dbReference>
<protein>
    <recommendedName>
        <fullName evidence="2">DUF5723 domain-containing protein</fullName>
    </recommendedName>
</protein>
<gene>
    <name evidence="3" type="ORF">FHR24_000290</name>
</gene>
<feature type="domain" description="DUF5723" evidence="2">
    <location>
        <begin position="38"/>
        <end position="440"/>
    </location>
</feature>
<comment type="caution">
    <text evidence="3">The sequence shown here is derived from an EMBL/GenBank/DDBJ whole genome shotgun (WGS) entry which is preliminary data.</text>
</comment>
<keyword evidence="1" id="KW-0732">Signal</keyword>
<evidence type="ECO:0000256" key="1">
    <source>
        <dbReference type="SAM" id="SignalP"/>
    </source>
</evidence>
<feature type="signal peptide" evidence="1">
    <location>
        <begin position="1"/>
        <end position="18"/>
    </location>
</feature>
<evidence type="ECO:0000313" key="3">
    <source>
        <dbReference type="EMBL" id="NIJ43851.1"/>
    </source>
</evidence>
<sequence>MLKKIYPLVFFISLYSYAQTSVNFTDNFSGIESVLYNPANIADSFYKVDINILSSSTTTGNTYSTVKPLTILKDNKFGLNDLDVFKKISSLDATIDTIFKISKLKDLDSYVSKKEFSEDSNFYGNSTILGPSFLWTVNNYNTVGFTTAIRFNGYAYNFNSELYNQFTEKTYLNNPKKLLDNNFGNLTGYGQAFAWYEVGFTYAGVPIHTPTEFFKVGVSLKFLRGIKTYSFLLNDFTSNFSLNEDVPEDSVLDFNGSVSVSSSDTGANYGQGLDIGIVYEKRNKTLPINNIDKHGNIYYSKAPYSFKISASITDIGFISFNNIKTQTNNVDLNLANSNFAISDYLSIGSNKNQKETYLLPTTGHLNFDYNLNNHWYLNTNLDVYLFSKDRINAMKTVSNISFTPRYESQHISAFLPLSINNFGIYKAGFGIKTGLFYAGSSSVLTNLTNLSKEGDFFIGLKIPIYNSKVVSEYKKGIRKYSLLKIIENIDEEENTDSEL</sequence>
<dbReference type="RefSeq" id="WP_167182807.1">
    <property type="nucleotide sequence ID" value="NZ_JAASQL010000001.1"/>
</dbReference>
<accession>A0ABX0U8A9</accession>
<dbReference type="InterPro" id="IPR043781">
    <property type="entry name" value="DUF5723"/>
</dbReference>
<name>A0ABX0U8A9_9FLAO</name>
<dbReference type="Pfam" id="PF18990">
    <property type="entry name" value="DUF5723"/>
    <property type="match status" value="1"/>
</dbReference>
<dbReference type="EMBL" id="JAASQL010000001">
    <property type="protein sequence ID" value="NIJ43851.1"/>
    <property type="molecule type" value="Genomic_DNA"/>
</dbReference>
<proteinExistence type="predicted"/>
<organism evidence="3 4">
    <name type="scientific">Wenyingzhuangia heitensis</name>
    <dbReference type="NCBI Taxonomy" id="1487859"/>
    <lineage>
        <taxon>Bacteria</taxon>
        <taxon>Pseudomonadati</taxon>
        <taxon>Bacteroidota</taxon>
        <taxon>Flavobacteriia</taxon>
        <taxon>Flavobacteriales</taxon>
        <taxon>Flavobacteriaceae</taxon>
        <taxon>Wenyingzhuangia</taxon>
    </lineage>
</organism>
<reference evidence="3 4" key="1">
    <citation type="submission" date="2020-03" db="EMBL/GenBank/DDBJ databases">
        <title>Genomic Encyclopedia of Type Strains, Phase IV (KMG-IV): sequencing the most valuable type-strain genomes for metagenomic binning, comparative biology and taxonomic classification.</title>
        <authorList>
            <person name="Goeker M."/>
        </authorList>
    </citation>
    <scope>NUCLEOTIDE SEQUENCE [LARGE SCALE GENOMIC DNA]</scope>
    <source>
        <strain evidence="3 4">DSM 101599</strain>
    </source>
</reference>
<feature type="chain" id="PRO_5046835910" description="DUF5723 domain-containing protein" evidence="1">
    <location>
        <begin position="19"/>
        <end position="499"/>
    </location>
</feature>
<evidence type="ECO:0000313" key="4">
    <source>
        <dbReference type="Proteomes" id="UP000745859"/>
    </source>
</evidence>